<sequence>MSLNNDEIDDPKYEAGIEEETDIHKEQARLAEQEKISEVAPTKTSSRTQYDIKTILENEKEAEAVKSRIRGIRTRRALYRRTGGKTIQSRWAS</sequence>
<reference evidence="1" key="1">
    <citation type="submission" date="2018-11" db="EMBL/GenBank/DDBJ databases">
        <authorList>
            <person name="Alioto T."/>
            <person name="Alioto T."/>
        </authorList>
    </citation>
    <scope>NUCLEOTIDE SEQUENCE</scope>
</reference>
<accession>A0A8B6HCY1</accession>
<dbReference type="EMBL" id="UYJE01009834">
    <property type="protein sequence ID" value="VDI77375.1"/>
    <property type="molecule type" value="Genomic_DNA"/>
</dbReference>
<protein>
    <submittedName>
        <fullName evidence="1">Uncharacterized protein</fullName>
    </submittedName>
</protein>
<keyword evidence="2" id="KW-1185">Reference proteome</keyword>
<name>A0A8B6HCY1_MYTGA</name>
<dbReference type="AlphaFoldDB" id="A0A8B6HCY1"/>
<dbReference type="Proteomes" id="UP000596742">
    <property type="component" value="Unassembled WGS sequence"/>
</dbReference>
<gene>
    <name evidence="1" type="ORF">MGAL_10B043434</name>
</gene>
<proteinExistence type="predicted"/>
<organism evidence="1 2">
    <name type="scientific">Mytilus galloprovincialis</name>
    <name type="common">Mediterranean mussel</name>
    <dbReference type="NCBI Taxonomy" id="29158"/>
    <lineage>
        <taxon>Eukaryota</taxon>
        <taxon>Metazoa</taxon>
        <taxon>Spiralia</taxon>
        <taxon>Lophotrochozoa</taxon>
        <taxon>Mollusca</taxon>
        <taxon>Bivalvia</taxon>
        <taxon>Autobranchia</taxon>
        <taxon>Pteriomorphia</taxon>
        <taxon>Mytilida</taxon>
        <taxon>Mytiloidea</taxon>
        <taxon>Mytilidae</taxon>
        <taxon>Mytilinae</taxon>
        <taxon>Mytilus</taxon>
    </lineage>
</organism>
<comment type="caution">
    <text evidence="1">The sequence shown here is derived from an EMBL/GenBank/DDBJ whole genome shotgun (WGS) entry which is preliminary data.</text>
</comment>
<evidence type="ECO:0000313" key="1">
    <source>
        <dbReference type="EMBL" id="VDI77375.1"/>
    </source>
</evidence>
<evidence type="ECO:0000313" key="2">
    <source>
        <dbReference type="Proteomes" id="UP000596742"/>
    </source>
</evidence>